<name>A0A084VDE7_ANOSI</name>
<protein>
    <submittedName>
        <fullName evidence="1 2">Uncharacterized protein</fullName>
    </submittedName>
</protein>
<keyword evidence="3" id="KW-1185">Reference proteome</keyword>
<proteinExistence type="predicted"/>
<evidence type="ECO:0000313" key="2">
    <source>
        <dbReference type="EnsemblMetazoa" id="ASIC002986-PA"/>
    </source>
</evidence>
<dbReference type="AlphaFoldDB" id="A0A084VDE7"/>
<reference evidence="1 3" key="1">
    <citation type="journal article" date="2014" name="BMC Genomics">
        <title>Genome sequence of Anopheles sinensis provides insight into genetics basis of mosquito competence for malaria parasites.</title>
        <authorList>
            <person name="Zhou D."/>
            <person name="Zhang D."/>
            <person name="Ding G."/>
            <person name="Shi L."/>
            <person name="Hou Q."/>
            <person name="Ye Y."/>
            <person name="Xu Y."/>
            <person name="Zhou H."/>
            <person name="Xiong C."/>
            <person name="Li S."/>
            <person name="Yu J."/>
            <person name="Hong S."/>
            <person name="Yu X."/>
            <person name="Zou P."/>
            <person name="Chen C."/>
            <person name="Chang X."/>
            <person name="Wang W."/>
            <person name="Lv Y."/>
            <person name="Sun Y."/>
            <person name="Ma L."/>
            <person name="Shen B."/>
            <person name="Zhu C."/>
        </authorList>
    </citation>
    <scope>NUCLEOTIDE SEQUENCE [LARGE SCALE GENOMIC DNA]</scope>
</reference>
<dbReference type="EMBL" id="KE524662">
    <property type="protein sequence ID" value="KFB35991.1"/>
    <property type="molecule type" value="Genomic_DNA"/>
</dbReference>
<gene>
    <name evidence="1" type="ORF">ZHAS_00002986</name>
</gene>
<organism evidence="1">
    <name type="scientific">Anopheles sinensis</name>
    <name type="common">Mosquito</name>
    <dbReference type="NCBI Taxonomy" id="74873"/>
    <lineage>
        <taxon>Eukaryota</taxon>
        <taxon>Metazoa</taxon>
        <taxon>Ecdysozoa</taxon>
        <taxon>Arthropoda</taxon>
        <taxon>Hexapoda</taxon>
        <taxon>Insecta</taxon>
        <taxon>Pterygota</taxon>
        <taxon>Neoptera</taxon>
        <taxon>Endopterygota</taxon>
        <taxon>Diptera</taxon>
        <taxon>Nematocera</taxon>
        <taxon>Culicoidea</taxon>
        <taxon>Culicidae</taxon>
        <taxon>Anophelinae</taxon>
        <taxon>Anopheles</taxon>
    </lineage>
</organism>
<dbReference type="VEuPathDB" id="VectorBase:ASIC002986"/>
<sequence length="126" mass="14092">MALEIGVVYCVSSSAQHQRTNGRCGFPGFETIPIFRPRSHPSLLFLVGKTRTKHAPYPGRIPVGTFPPRTDPLLLLFPVRDLWPSLAVGRESGRPFVSNTCLHQKPHEHGTDSVYLFVRCVLQTVQ</sequence>
<evidence type="ECO:0000313" key="1">
    <source>
        <dbReference type="EMBL" id="KFB35991.1"/>
    </source>
</evidence>
<reference evidence="2" key="2">
    <citation type="submission" date="2020-05" db="UniProtKB">
        <authorList>
            <consortium name="EnsemblMetazoa"/>
        </authorList>
    </citation>
    <scope>IDENTIFICATION</scope>
</reference>
<dbReference type="EnsemblMetazoa" id="ASIC002986-RA">
    <property type="protein sequence ID" value="ASIC002986-PA"/>
    <property type="gene ID" value="ASIC002986"/>
</dbReference>
<dbReference type="Proteomes" id="UP000030765">
    <property type="component" value="Unassembled WGS sequence"/>
</dbReference>
<dbReference type="EMBL" id="ATLV01011292">
    <property type="status" value="NOT_ANNOTATED_CDS"/>
    <property type="molecule type" value="Genomic_DNA"/>
</dbReference>
<evidence type="ECO:0000313" key="3">
    <source>
        <dbReference type="Proteomes" id="UP000030765"/>
    </source>
</evidence>
<accession>A0A084VDE7</accession>